<feature type="domain" description="Gliding motility protein SprA N-terminal" evidence="3">
    <location>
        <begin position="77"/>
        <end position="343"/>
    </location>
</feature>
<reference evidence="4 5" key="1">
    <citation type="submission" date="2018-07" db="EMBL/GenBank/DDBJ databases">
        <title>Pedobacter sp. nov., isolated from soil.</title>
        <authorList>
            <person name="Zhou L.Y."/>
            <person name="Du Z.J."/>
        </authorList>
    </citation>
    <scope>NUCLEOTIDE SEQUENCE [LARGE SCALE GENOMIC DNA]</scope>
    <source>
        <strain evidence="4 5">JDX94</strain>
    </source>
</reference>
<gene>
    <name evidence="4" type="primary">sprA</name>
    <name evidence="4" type="ORF">DU508_07870</name>
</gene>
<dbReference type="NCBIfam" id="TIGR04189">
    <property type="entry name" value="surface_SprA"/>
    <property type="match status" value="2"/>
</dbReference>
<accession>A0A369Q448</accession>
<evidence type="ECO:0000256" key="2">
    <source>
        <dbReference type="SAM" id="SignalP"/>
    </source>
</evidence>
<proteinExistence type="predicted"/>
<keyword evidence="5" id="KW-1185">Reference proteome</keyword>
<dbReference type="Proteomes" id="UP000253961">
    <property type="component" value="Unassembled WGS sequence"/>
</dbReference>
<comment type="caution">
    <text evidence="4">The sequence shown here is derived from an EMBL/GenBank/DDBJ whole genome shotgun (WGS) entry which is preliminary data.</text>
</comment>
<sequence>MKRRFTFLFLIPLFLFATKNAFSQVVPSKADTVTPKNNFSLREKQLLGISPSSNPFYPLPNNIKRVVEYDAKNKRYIVKELIGDRYVTQTQYLTIDEYARLMNSEIKRDNWRSISNAEVSDYRSTGIIPKIQVNSKSFEKLFGGSTIDIQPRGEAELTFLGRINKNENPLFNERQRVQTNFDFNQRIQMDLVGNIGTKLKIKSNYNTEAQFDFENQIKLDYTGGPDDIIKKIEAGNVSLPLNTSLITGTQALFGLKTQLQFGKLNVTSVYTQQKSESRELRITNGAQQNEFRISADSYEANKHYFLAQYFRNNYNKHLANAPIITSPIQITKIEVWITNKAGNTTDSRDVLGFLNLGENQPFNPGPVTGGGSALPAGTTATGFPQQSNTLLASLPPDARFTNSNAIIPFFQANGGTDQYAKLIYARKLTDREFTFQPQLGYISLNNPLNADEVLAVAYRYTYNGVEYQVGEFSTDVTFDAANPKVLYAKLLKNETMKINLPTWDLMMKNIYSIGGYQISPINFKLDIYRIDNETGVEKPIMTEGQNTANKQWIALTEFDRLNQQNEKKPDGIFDFVASNNAFGSYFSSSTQNLNSPFGSNLSGTGIASLTNNTNTGYITIDPANGRIIFPLIEPFGSDLAAKFLPGEQALIDKYTFTALYDSTQTIARQLFQNQNRYILKGNYQSEISSEFSLNAINVPEGSVKVFAGTMPLTEGVDYTVDYQGGRVSIINQALLTSGQPIRITTENNELFGLQQRSLFGTRLDYRVNNKLNLGGTIMNLTEKPLTQKVNIGEEPISNTIWGADINYSSPSRFLTKLVDKLPFISTKAPSSVNFYGEYAQLIPGHPRALNFAGSKNGVSYLDDFEASRSVIDLKSAISWQLSGTPQDFPESQLVDNLEYGYNRARIAFYNIDPTFYNSAASTTPANIRNNRNELSNHYVREVIEQEVFPFKETATGQALNITTLDVAYYPTVRGPYNYVTTGFQPDGRFIAPRTKWGGFQRKIETNDFEALNVGFIEFWVLDPFIYNKSNTAGGDLYFNLGNISEDILKDGRKSLENGLPANDDPSKYDETNWGRVPKLQPVVQAFDNNPDARKAQDVGLDGLSDANERIKFAAAINQIKSQLNATAAAAIDADPSSDNYSYFRGPQLDQINAGILKRYEKYNGTEGNSKTSQQSQEELGIENSASTSLPDGEDINRDNNMTQSDEYFQYKVSIKPNDMVVGQNFITDKVTSQVKLANGNTQAATWYQFRIPISQYQRKVGNIQDFKSIRFFRMFMTEFADTTILRFAKLQLIRGEWREYNVKNEANQVIVDPSLPALTPDNSTIEVSTVNIEENGKRSPIPYVTPPGILRERDYSNYRGDTRLNEQSLSVTVKNLRDGYGRAAFKTAYSDFRSYKHLEMFVHAEAVNNQMLNDRDVAAFLRIGTDNQDNYYEYLMPLKVTPPGTSDPDAIWPEANRMDIDLTLFQNAKLARNVAKQSNGQPWPINVPFTYTDGDRTIVVKGQPDMSKVRVYMLGVKNPLRNLANAETDDGLDKDVLVWFNELRLTEFDERGGWAATARLNLKLADFADVNISGSKSTIGFGSIDSKVSERNRADNVLLDVSSAVELGKFLPQKSGVKIPMFVNYSKQVSTPQFNPRTPDIELKNALDQSTREQKDSILNFAQDYTIRRGINFTNVRKERVNNTRPVRLWDVENFAVSYAFTEYNHRDFINQSSIQNTYRGSLQYSYAKEAKTYAPFEKIIKSNMLALLRDFNFSIFPSAINFRIDVDRLYSENTLRNNDPNNTIPIYQNGFGTTFNKNFRMSRIYGIAWNLTRSLQLDFNATNYSIIDEPDGRIEGLKRDTVWQNLKRLGRTTDYNHNLNITYNLPIDKIPGLNWVTVKTRYGTNFNWQTEPLSTLLDPNINLGNTIQNSRNIQVNPTLNLITLYNKFGFIRNAGNNQDGGKVKNFFINLLTSVKNVSANYVQTKGIFLPGYLPTTKYFGIDNTTGAPGAGFVFGSQRDIREMALNNGWLTTDTLQTQLYVNTLREDLQFTGQIEPFRDLRITLRANRAQTRNFSTNFRYVASVSSFENLSAITTGDYSISYIALGTAFKEKNSSVISALFNQFMANRIIVSRRLGAQNPNSGGQNNGYADGYGKESQDVIISAFMAAYSGKDPGQIKMNAFPRIPLPNWSLTYNGLTRIPFVADRFSSVDIRHGYRSAYNINGFNSLLRYEESNGFSVNRDANNNFLPQYQFAQVTISEYFSPLVGLDTRFKNNLSATFELNRSRLLGLSLANSQLAQLSENNMVLGLGYRTNKFRFPFGLFKSLKMDNNMDFKLDVAIRDNKTVIYRADVTEAEISSGAKNITLRPSVDYVLNQKFNIKLFYDSNITKPYTSQTFNTAFSNFGFSLRFTLN</sequence>
<dbReference type="Pfam" id="PF14349">
    <property type="entry name" value="SprA_N"/>
    <property type="match status" value="2"/>
</dbReference>
<feature type="chain" id="PRO_5016711640" evidence="2">
    <location>
        <begin position="24"/>
        <end position="2394"/>
    </location>
</feature>
<evidence type="ECO:0000259" key="3">
    <source>
        <dbReference type="Pfam" id="PF14349"/>
    </source>
</evidence>
<dbReference type="EMBL" id="QPKV01000003">
    <property type="protein sequence ID" value="RDC57098.1"/>
    <property type="molecule type" value="Genomic_DNA"/>
</dbReference>
<evidence type="ECO:0000313" key="4">
    <source>
        <dbReference type="EMBL" id="RDC57098.1"/>
    </source>
</evidence>
<dbReference type="OrthoDB" id="9806090at2"/>
<protein>
    <submittedName>
        <fullName evidence="4">Cell surface protein SprA</fullName>
    </submittedName>
</protein>
<organism evidence="4 5">
    <name type="scientific">Pedobacter chinensis</name>
    <dbReference type="NCBI Taxonomy" id="2282421"/>
    <lineage>
        <taxon>Bacteria</taxon>
        <taxon>Pseudomonadati</taxon>
        <taxon>Bacteroidota</taxon>
        <taxon>Sphingobacteriia</taxon>
        <taxon>Sphingobacteriales</taxon>
        <taxon>Sphingobacteriaceae</taxon>
        <taxon>Pedobacter</taxon>
    </lineage>
</organism>
<dbReference type="RefSeq" id="WP_115402278.1">
    <property type="nucleotide sequence ID" value="NZ_QPKV01000003.1"/>
</dbReference>
<evidence type="ECO:0000256" key="1">
    <source>
        <dbReference type="SAM" id="MobiDB-lite"/>
    </source>
</evidence>
<dbReference type="InterPro" id="IPR026377">
    <property type="entry name" value="Cell_surface_SprA"/>
</dbReference>
<name>A0A369Q448_9SPHI</name>
<feature type="compositionally biased region" description="Polar residues" evidence="1">
    <location>
        <begin position="1165"/>
        <end position="1189"/>
    </location>
</feature>
<keyword evidence="2" id="KW-0732">Signal</keyword>
<evidence type="ECO:0000313" key="5">
    <source>
        <dbReference type="Proteomes" id="UP000253961"/>
    </source>
</evidence>
<feature type="signal peptide" evidence="2">
    <location>
        <begin position="1"/>
        <end position="23"/>
    </location>
</feature>
<dbReference type="InterPro" id="IPR025684">
    <property type="entry name" value="SprA_N_dom"/>
</dbReference>
<feature type="region of interest" description="Disordered" evidence="1">
    <location>
        <begin position="1164"/>
        <end position="1200"/>
    </location>
</feature>
<feature type="domain" description="Gliding motility protein SprA N-terminal" evidence="3">
    <location>
        <begin position="1116"/>
        <end position="1647"/>
    </location>
</feature>